<evidence type="ECO:0000313" key="3">
    <source>
        <dbReference type="Proteomes" id="UP001151760"/>
    </source>
</evidence>
<sequence length="549" mass="63983">MLPAFSYSLAEGSSILHASRCSGIMLKIMCLKDSGSTIRMNSSKEEEGFGSCGCLSITPRPWSYWRNQVVVTDVIVDSSTPTWRDLHILFIIHNVFVEWYVGLDKDTTAQEYRVLKGYEIRQYGGQLSEVTMRIRSEHEARPRYGAVPSLKHDESSRMLDFNGTKETECQTEYCGDIQHNVSHGLGFEQEEEDAHVNSLSYYGHSELGEATTKAIQYIMLILHTEKESDDKDKDQDPSAGSDRGTKRRKSSKEAESQKDLRSLTELEYHFEECSKATTENNSTGITLKASSIRSIFTKAATYEVQWIEDMVPNIWSPVKVVYDKHAYWVTSLKIMKRYDYGYLDEIEVRREDHQLYKFKEGDFPRLRLQDIEDMLLLLVQQKLTNLTIDEIFDLNVALRMFTRRIVIQRRVEDLQLGVKSYQKKLNLTKLDTFRSNLRNKTAYTTYSNPQGVIYKDQNNRNRLMRTDELHKFSDGTLNYVRTALHDITSGIRMEYLPKRKWSGLDKQRARVMIQDIDKQLFQRRLMRNLKKFVGGREYGEDLRLLERTI</sequence>
<proteinExistence type="predicted"/>
<organism evidence="2 3">
    <name type="scientific">Tanacetum coccineum</name>
    <dbReference type="NCBI Taxonomy" id="301880"/>
    <lineage>
        <taxon>Eukaryota</taxon>
        <taxon>Viridiplantae</taxon>
        <taxon>Streptophyta</taxon>
        <taxon>Embryophyta</taxon>
        <taxon>Tracheophyta</taxon>
        <taxon>Spermatophyta</taxon>
        <taxon>Magnoliopsida</taxon>
        <taxon>eudicotyledons</taxon>
        <taxon>Gunneridae</taxon>
        <taxon>Pentapetalae</taxon>
        <taxon>asterids</taxon>
        <taxon>campanulids</taxon>
        <taxon>Asterales</taxon>
        <taxon>Asteraceae</taxon>
        <taxon>Asteroideae</taxon>
        <taxon>Anthemideae</taxon>
        <taxon>Anthemidinae</taxon>
        <taxon>Tanacetum</taxon>
    </lineage>
</organism>
<keyword evidence="3" id="KW-1185">Reference proteome</keyword>
<gene>
    <name evidence="2" type="ORF">Tco_1121632</name>
</gene>
<feature type="region of interest" description="Disordered" evidence="1">
    <location>
        <begin position="227"/>
        <end position="260"/>
    </location>
</feature>
<reference evidence="2" key="2">
    <citation type="submission" date="2022-01" db="EMBL/GenBank/DDBJ databases">
        <authorList>
            <person name="Yamashiro T."/>
            <person name="Shiraishi A."/>
            <person name="Satake H."/>
            <person name="Nakayama K."/>
        </authorList>
    </citation>
    <scope>NUCLEOTIDE SEQUENCE</scope>
</reference>
<dbReference type="Proteomes" id="UP001151760">
    <property type="component" value="Unassembled WGS sequence"/>
</dbReference>
<feature type="compositionally biased region" description="Basic and acidic residues" evidence="1">
    <location>
        <begin position="227"/>
        <end position="236"/>
    </location>
</feature>
<accession>A0ABQ5IY76</accession>
<reference evidence="2" key="1">
    <citation type="journal article" date="2022" name="Int. J. Mol. Sci.">
        <title>Draft Genome of Tanacetum Coccineum: Genomic Comparison of Closely Related Tanacetum-Family Plants.</title>
        <authorList>
            <person name="Yamashiro T."/>
            <person name="Shiraishi A."/>
            <person name="Nakayama K."/>
            <person name="Satake H."/>
        </authorList>
    </citation>
    <scope>NUCLEOTIDE SEQUENCE</scope>
</reference>
<name>A0ABQ5IY76_9ASTR</name>
<dbReference type="EMBL" id="BQNB010021325">
    <property type="protein sequence ID" value="GJU05202.1"/>
    <property type="molecule type" value="Genomic_DNA"/>
</dbReference>
<feature type="compositionally biased region" description="Basic and acidic residues" evidence="1">
    <location>
        <begin position="251"/>
        <end position="260"/>
    </location>
</feature>
<comment type="caution">
    <text evidence="2">The sequence shown here is derived from an EMBL/GenBank/DDBJ whole genome shotgun (WGS) entry which is preliminary data.</text>
</comment>
<protein>
    <submittedName>
        <fullName evidence="2">Uncharacterized protein</fullName>
    </submittedName>
</protein>
<evidence type="ECO:0000256" key="1">
    <source>
        <dbReference type="SAM" id="MobiDB-lite"/>
    </source>
</evidence>
<evidence type="ECO:0000313" key="2">
    <source>
        <dbReference type="EMBL" id="GJU05202.1"/>
    </source>
</evidence>